<dbReference type="SUPFAM" id="SSF57667">
    <property type="entry name" value="beta-beta-alpha zinc fingers"/>
    <property type="match status" value="4"/>
</dbReference>
<dbReference type="GO" id="GO:0005634">
    <property type="term" value="C:nucleus"/>
    <property type="evidence" value="ECO:0007669"/>
    <property type="project" value="UniProtKB-SubCell"/>
</dbReference>
<gene>
    <name evidence="12" type="primary">sna</name>
</gene>
<dbReference type="FunFam" id="3.30.160.60:FF:000207">
    <property type="entry name" value="zinc finger protein SNAI2"/>
    <property type="match status" value="1"/>
</dbReference>
<feature type="domain" description="C2H2-type" evidence="11">
    <location>
        <begin position="121"/>
        <end position="149"/>
    </location>
</feature>
<dbReference type="FunFam" id="3.30.160.60:FF:000085">
    <property type="entry name" value="Snail zinc finger protein"/>
    <property type="match status" value="1"/>
</dbReference>
<evidence type="ECO:0000259" key="11">
    <source>
        <dbReference type="PROSITE" id="PS50157"/>
    </source>
</evidence>
<evidence type="ECO:0000256" key="9">
    <source>
        <dbReference type="PROSITE-ProRule" id="PRU00042"/>
    </source>
</evidence>
<keyword evidence="5" id="KW-0862">Zinc</keyword>
<dbReference type="InterPro" id="IPR036236">
    <property type="entry name" value="Znf_C2H2_sf"/>
</dbReference>
<accession>D3J1K4</accession>
<dbReference type="InterPro" id="IPR013087">
    <property type="entry name" value="Znf_C2H2_type"/>
</dbReference>
<feature type="region of interest" description="Disordered" evidence="10">
    <location>
        <begin position="146"/>
        <end position="165"/>
    </location>
</feature>
<dbReference type="Pfam" id="PF00096">
    <property type="entry name" value="zf-C2H2"/>
    <property type="match status" value="5"/>
</dbReference>
<dbReference type="FunFam" id="3.30.160.60:FF:000043">
    <property type="entry name" value="Scratch family zinc finger 2"/>
    <property type="match status" value="1"/>
</dbReference>
<keyword evidence="3" id="KW-0677">Repeat</keyword>
<evidence type="ECO:0000256" key="1">
    <source>
        <dbReference type="ARBA" id="ARBA00004123"/>
    </source>
</evidence>
<evidence type="ECO:0000256" key="8">
    <source>
        <dbReference type="ARBA" id="ARBA00037948"/>
    </source>
</evidence>
<evidence type="ECO:0000256" key="6">
    <source>
        <dbReference type="ARBA" id="ARBA00023125"/>
    </source>
</evidence>
<evidence type="ECO:0000256" key="4">
    <source>
        <dbReference type="ARBA" id="ARBA00022771"/>
    </source>
</evidence>
<dbReference type="AlphaFoldDB" id="D3J1K4"/>
<keyword evidence="4 9" id="KW-0863">Zinc-finger</keyword>
<reference evidence="12" key="1">
    <citation type="journal article" date="2010" name="Dev. Biol.">
        <title>Germ layer specification and axial patterning in the embryonic development of the freshwater planarian Schmidtea polychroa.</title>
        <authorList>
            <person name="Martin-Duran J.M."/>
            <person name="Amaya E."/>
            <person name="Romero R."/>
        </authorList>
    </citation>
    <scope>NUCLEOTIDE SEQUENCE</scope>
</reference>
<feature type="compositionally biased region" description="Low complexity" evidence="10">
    <location>
        <begin position="150"/>
        <end position="165"/>
    </location>
</feature>
<evidence type="ECO:0000256" key="7">
    <source>
        <dbReference type="ARBA" id="ARBA00023242"/>
    </source>
</evidence>
<dbReference type="GO" id="GO:0000981">
    <property type="term" value="F:DNA-binding transcription factor activity, RNA polymerase II-specific"/>
    <property type="evidence" value="ECO:0007669"/>
    <property type="project" value="TreeGrafter"/>
</dbReference>
<dbReference type="PROSITE" id="PS00028">
    <property type="entry name" value="ZINC_FINGER_C2H2_1"/>
    <property type="match status" value="3"/>
</dbReference>
<dbReference type="SMART" id="SM00355">
    <property type="entry name" value="ZnF_C2H2"/>
    <property type="match status" value="5"/>
</dbReference>
<proteinExistence type="evidence at transcript level"/>
<evidence type="ECO:0000256" key="10">
    <source>
        <dbReference type="SAM" id="MobiDB-lite"/>
    </source>
</evidence>
<keyword evidence="6" id="KW-0238">DNA-binding</keyword>
<name>D3J1K4_SCHPL</name>
<evidence type="ECO:0000256" key="2">
    <source>
        <dbReference type="ARBA" id="ARBA00022723"/>
    </source>
</evidence>
<feature type="domain" description="C2H2-type" evidence="11">
    <location>
        <begin position="169"/>
        <end position="192"/>
    </location>
</feature>
<dbReference type="Gene3D" id="3.30.160.60">
    <property type="entry name" value="Classic Zinc Finger"/>
    <property type="match status" value="5"/>
</dbReference>
<evidence type="ECO:0000256" key="5">
    <source>
        <dbReference type="ARBA" id="ARBA00022833"/>
    </source>
</evidence>
<comment type="similarity">
    <text evidence="8">Belongs to the snail C2H2-type zinc-finger protein family.</text>
</comment>
<keyword evidence="7" id="KW-0539">Nucleus</keyword>
<comment type="subcellular location">
    <subcellularLocation>
        <location evidence="1">Nucleus</location>
    </subcellularLocation>
</comment>
<sequence>MWNPINYYKLMQQKQFMQTLIENNLEVFKQNQSVESFLPRTPSLLDQSIAYPYIWLSFWNLCKKYEDRLLDPVQNIKPDLQDTQPFNLSSAPISPVSSTYSSSIYSDKSINSRKLNKTKPFSCVQCGKRYCNENGLKRHQAQKCTGSSLNDSITSTETNNSSSSDTRQYSCRQCNKVYFSLSALKMHVRTHTLPCKCTICGKAFSRMWLLTGHMRTHTGEKPFSCSECDRAFADRSNLRAHMQTHSQVKRYQCDLCHKTFSRMGLLTKHKSSCLLSH</sequence>
<feature type="domain" description="C2H2-type" evidence="11">
    <location>
        <begin position="251"/>
        <end position="277"/>
    </location>
</feature>
<evidence type="ECO:0000313" key="12">
    <source>
        <dbReference type="EMBL" id="ADC32287.1"/>
    </source>
</evidence>
<evidence type="ECO:0000256" key="3">
    <source>
        <dbReference type="ARBA" id="ARBA00022737"/>
    </source>
</evidence>
<feature type="domain" description="C2H2-type" evidence="11">
    <location>
        <begin position="195"/>
        <end position="222"/>
    </location>
</feature>
<dbReference type="GO" id="GO:0008270">
    <property type="term" value="F:zinc ion binding"/>
    <property type="evidence" value="ECO:0007669"/>
    <property type="project" value="UniProtKB-KW"/>
</dbReference>
<dbReference type="GO" id="GO:0000978">
    <property type="term" value="F:RNA polymerase II cis-regulatory region sequence-specific DNA binding"/>
    <property type="evidence" value="ECO:0007669"/>
    <property type="project" value="TreeGrafter"/>
</dbReference>
<feature type="domain" description="C2H2-type" evidence="11">
    <location>
        <begin position="223"/>
        <end position="250"/>
    </location>
</feature>
<dbReference type="PANTHER" id="PTHR23235">
    <property type="entry name" value="KRUEPPEL-LIKE TRANSCRIPTION FACTOR"/>
    <property type="match status" value="1"/>
</dbReference>
<dbReference type="PROSITE" id="PS50157">
    <property type="entry name" value="ZINC_FINGER_C2H2_2"/>
    <property type="match status" value="5"/>
</dbReference>
<dbReference type="EMBL" id="GQ475295">
    <property type="protein sequence ID" value="ADC32287.1"/>
    <property type="molecule type" value="mRNA"/>
</dbReference>
<protein>
    <submittedName>
        <fullName evidence="12">Snail</fullName>
    </submittedName>
</protein>
<keyword evidence="2" id="KW-0479">Metal-binding</keyword>
<dbReference type="PANTHER" id="PTHR23235:SF176">
    <property type="entry name" value="C2H2-TYPE DOMAIN-CONTAINING PROTEIN"/>
    <property type="match status" value="1"/>
</dbReference>
<organism evidence="12">
    <name type="scientific">Schmidtea polychroa</name>
    <name type="common">Freshwater planarian flatworm</name>
    <name type="synonym">Dugesia polychroa</name>
    <dbReference type="NCBI Taxonomy" id="50054"/>
    <lineage>
        <taxon>Eukaryota</taxon>
        <taxon>Metazoa</taxon>
        <taxon>Spiralia</taxon>
        <taxon>Lophotrochozoa</taxon>
        <taxon>Platyhelminthes</taxon>
        <taxon>Rhabditophora</taxon>
        <taxon>Seriata</taxon>
        <taxon>Tricladida</taxon>
        <taxon>Continenticola</taxon>
        <taxon>Geoplanoidea</taxon>
        <taxon>Dugesiidae</taxon>
        <taxon>Schmidtea</taxon>
    </lineage>
</organism>